<evidence type="ECO:0000256" key="1">
    <source>
        <dbReference type="ARBA" id="ARBA00023015"/>
    </source>
</evidence>
<dbReference type="SUPFAM" id="SSF46785">
    <property type="entry name" value="Winged helix' DNA-binding domain"/>
    <property type="match status" value="1"/>
</dbReference>
<evidence type="ECO:0000256" key="2">
    <source>
        <dbReference type="ARBA" id="ARBA00023125"/>
    </source>
</evidence>
<dbReference type="PANTHER" id="PTHR43537">
    <property type="entry name" value="TRANSCRIPTIONAL REGULATOR, GNTR FAMILY"/>
    <property type="match status" value="1"/>
</dbReference>
<evidence type="ECO:0000256" key="3">
    <source>
        <dbReference type="ARBA" id="ARBA00023163"/>
    </source>
</evidence>
<gene>
    <name evidence="5" type="ORF">ACA29_17705</name>
</gene>
<dbReference type="AlphaFoldDB" id="A0A0Q9XTK7"/>
<evidence type="ECO:0000313" key="6">
    <source>
        <dbReference type="Proteomes" id="UP000053881"/>
    </source>
</evidence>
<keyword evidence="3" id="KW-0804">Transcription</keyword>
<keyword evidence="1" id="KW-0805">Transcription regulation</keyword>
<dbReference type="CDD" id="cd07377">
    <property type="entry name" value="WHTH_GntR"/>
    <property type="match status" value="1"/>
</dbReference>
<dbReference type="InterPro" id="IPR000524">
    <property type="entry name" value="Tscrpt_reg_HTH_GntR"/>
</dbReference>
<evidence type="ECO:0000313" key="5">
    <source>
        <dbReference type="EMBL" id="KRG11533.1"/>
    </source>
</evidence>
<dbReference type="PANTHER" id="PTHR43537:SF54">
    <property type="entry name" value="TRANSCRIPTIONAL REGULATOR, GNTR FAMILY"/>
    <property type="match status" value="1"/>
</dbReference>
<dbReference type="PATRIC" id="fig|217031.4.peg.6002"/>
<organism evidence="5 6">
    <name type="scientific">Lederbergia galactosidilytica</name>
    <dbReference type="NCBI Taxonomy" id="217031"/>
    <lineage>
        <taxon>Bacteria</taxon>
        <taxon>Bacillati</taxon>
        <taxon>Bacillota</taxon>
        <taxon>Bacilli</taxon>
        <taxon>Bacillales</taxon>
        <taxon>Bacillaceae</taxon>
        <taxon>Lederbergia</taxon>
    </lineage>
</organism>
<name>A0A0Q9XTK7_9BACI</name>
<reference evidence="5 6" key="1">
    <citation type="submission" date="2015-06" db="EMBL/GenBank/DDBJ databases">
        <title>Genome sequencing project of Bacillus galactosidilyticus PL133.</title>
        <authorList>
            <person name="Gaiero J."/>
            <person name="Nicol R."/>
            <person name="Habash M."/>
        </authorList>
    </citation>
    <scope>NUCLEOTIDE SEQUENCE [LARGE SCALE GENOMIC DNA]</scope>
    <source>
        <strain evidence="5 6">PL133</strain>
    </source>
</reference>
<dbReference type="Gene3D" id="1.10.10.10">
    <property type="entry name" value="Winged helix-like DNA-binding domain superfamily/Winged helix DNA-binding domain"/>
    <property type="match status" value="1"/>
</dbReference>
<keyword evidence="2" id="KW-0238">DNA-binding</keyword>
<dbReference type="PRINTS" id="PR00035">
    <property type="entry name" value="HTHGNTR"/>
</dbReference>
<dbReference type="PROSITE" id="PS50949">
    <property type="entry name" value="HTH_GNTR"/>
    <property type="match status" value="1"/>
</dbReference>
<dbReference type="GO" id="GO:0003700">
    <property type="term" value="F:DNA-binding transcription factor activity"/>
    <property type="evidence" value="ECO:0007669"/>
    <property type="project" value="InterPro"/>
</dbReference>
<protein>
    <recommendedName>
        <fullName evidence="4">HTH gntR-type domain-containing protein</fullName>
    </recommendedName>
</protein>
<dbReference type="SMART" id="SM00345">
    <property type="entry name" value="HTH_GNTR"/>
    <property type="match status" value="1"/>
</dbReference>
<comment type="caution">
    <text evidence="5">The sequence shown here is derived from an EMBL/GenBank/DDBJ whole genome shotgun (WGS) entry which is preliminary data.</text>
</comment>
<dbReference type="Proteomes" id="UP000053881">
    <property type="component" value="Unassembled WGS sequence"/>
</dbReference>
<feature type="domain" description="HTH gntR-type" evidence="4">
    <location>
        <begin position="8"/>
        <end position="76"/>
    </location>
</feature>
<accession>A0A0Q9XTK7</accession>
<dbReference type="InterPro" id="IPR036388">
    <property type="entry name" value="WH-like_DNA-bd_sf"/>
</dbReference>
<sequence length="183" mass="21127">MNMENEQSKVYLGIVQDIKKIILTDGLKQGDKIPSERELSERLKVGRSSVREALRALELLGLIETRRGEGTFLSDFKNHQLIKLLGMFILEDPLVQEDLDDTKRILEKELYLSIRSLSDKSGIKALRDHINEQGPVELEHVLRLSNNRLLFRIWEVLNSYSAKTQQPDNIVDQKYIEALLTEN</sequence>
<dbReference type="InterPro" id="IPR036390">
    <property type="entry name" value="WH_DNA-bd_sf"/>
</dbReference>
<dbReference type="Pfam" id="PF00392">
    <property type="entry name" value="GntR"/>
    <property type="match status" value="1"/>
</dbReference>
<dbReference type="GO" id="GO:0003677">
    <property type="term" value="F:DNA binding"/>
    <property type="evidence" value="ECO:0007669"/>
    <property type="project" value="UniProtKB-KW"/>
</dbReference>
<dbReference type="EMBL" id="LGPB01000123">
    <property type="protein sequence ID" value="KRG11533.1"/>
    <property type="molecule type" value="Genomic_DNA"/>
</dbReference>
<proteinExistence type="predicted"/>
<evidence type="ECO:0000259" key="4">
    <source>
        <dbReference type="PROSITE" id="PS50949"/>
    </source>
</evidence>